<dbReference type="AlphaFoldDB" id="A0A848B407"/>
<dbReference type="Gene3D" id="3.30.700.10">
    <property type="entry name" value="Glycoprotein, Type 4 Pilin"/>
    <property type="match status" value="1"/>
</dbReference>
<dbReference type="PANTHER" id="PTHR30093:SF2">
    <property type="entry name" value="TYPE II SECRETION SYSTEM PROTEIN H"/>
    <property type="match status" value="1"/>
</dbReference>
<evidence type="ECO:0000256" key="1">
    <source>
        <dbReference type="SAM" id="Phobius"/>
    </source>
</evidence>
<keyword evidence="1" id="KW-1133">Transmembrane helix</keyword>
<accession>A0A848B407</accession>
<dbReference type="EMBL" id="JABAEW010000046">
    <property type="protein sequence ID" value="NMD88440.1"/>
    <property type="molecule type" value="Genomic_DNA"/>
</dbReference>
<dbReference type="NCBIfam" id="TIGR02532">
    <property type="entry name" value="IV_pilin_GFxxxE"/>
    <property type="match status" value="1"/>
</dbReference>
<dbReference type="InterPro" id="IPR045584">
    <property type="entry name" value="Pilin-like"/>
</dbReference>
<dbReference type="RefSeq" id="WP_168963552.1">
    <property type="nucleotide sequence ID" value="NZ_JABAEW010000046.1"/>
</dbReference>
<name>A0A848B407_9BACT</name>
<reference evidence="2 3" key="1">
    <citation type="submission" date="2020-04" db="EMBL/GenBank/DDBJ databases">
        <authorList>
            <person name="Hitch T.C.A."/>
            <person name="Wylensek D."/>
            <person name="Clavel T."/>
        </authorList>
    </citation>
    <scope>NUCLEOTIDE SEQUENCE [LARGE SCALE GENOMIC DNA]</scope>
    <source>
        <strain evidence="2 3">COR2-253-APC-1A</strain>
    </source>
</reference>
<protein>
    <submittedName>
        <fullName evidence="2">Prepilin-type N-terminal cleavage/methylation domain-containing protein</fullName>
    </submittedName>
</protein>
<dbReference type="SUPFAM" id="SSF54523">
    <property type="entry name" value="Pili subunits"/>
    <property type="match status" value="1"/>
</dbReference>
<gene>
    <name evidence="2" type="ORF">HF882_17775</name>
</gene>
<dbReference type="PANTHER" id="PTHR30093">
    <property type="entry name" value="GENERAL SECRETION PATHWAY PROTEIN G"/>
    <property type="match status" value="1"/>
</dbReference>
<keyword evidence="1" id="KW-0472">Membrane</keyword>
<feature type="transmembrane region" description="Helical" evidence="1">
    <location>
        <begin position="32"/>
        <end position="54"/>
    </location>
</feature>
<comment type="caution">
    <text evidence="2">The sequence shown here is derived from an EMBL/GenBank/DDBJ whole genome shotgun (WGS) entry which is preliminary data.</text>
</comment>
<sequence length="262" mass="29034">MNQHFKPMSLSGNRSGRKYNCRSICRKTLHFTLIELLVVIAIIAILASMLLPALNQARSSAKAIKCVNVLKQFGSAGAMYATNCDDWWMPSLVGNFQFPHGSYFGNDMFRSLLGIPGIYQMDPISDSFPTSLMCPDSFGAQEAKGGWGLIYSSYGYTYFDVYDNPGSYKVSRIKRPTASAAWSDALEYLIWNPKLLDYLSNGERAGSGQVAYRHRSRSNFSFFDGHVAPLGGPEVEAVWGSDPNTAPDNCINMNFYLPIGHS</sequence>
<dbReference type="Proteomes" id="UP000576225">
    <property type="component" value="Unassembled WGS sequence"/>
</dbReference>
<evidence type="ECO:0000313" key="3">
    <source>
        <dbReference type="Proteomes" id="UP000576225"/>
    </source>
</evidence>
<keyword evidence="1" id="KW-0812">Transmembrane</keyword>
<evidence type="ECO:0000313" key="2">
    <source>
        <dbReference type="EMBL" id="NMD88440.1"/>
    </source>
</evidence>
<dbReference type="InterPro" id="IPR012902">
    <property type="entry name" value="N_methyl_site"/>
</dbReference>
<organism evidence="2 3">
    <name type="scientific">Victivallis vadensis</name>
    <dbReference type="NCBI Taxonomy" id="172901"/>
    <lineage>
        <taxon>Bacteria</taxon>
        <taxon>Pseudomonadati</taxon>
        <taxon>Lentisphaerota</taxon>
        <taxon>Lentisphaeria</taxon>
        <taxon>Victivallales</taxon>
        <taxon>Victivallaceae</taxon>
        <taxon>Victivallis</taxon>
    </lineage>
</organism>
<proteinExistence type="predicted"/>